<feature type="transmembrane region" description="Helical" evidence="10">
    <location>
        <begin position="164"/>
        <end position="187"/>
    </location>
</feature>
<evidence type="ECO:0000259" key="12">
    <source>
        <dbReference type="PROSITE" id="PS50929"/>
    </source>
</evidence>
<dbReference type="GO" id="GO:0140359">
    <property type="term" value="F:ABC-type transporter activity"/>
    <property type="evidence" value="ECO:0007669"/>
    <property type="project" value="InterPro"/>
</dbReference>
<feature type="compositionally biased region" description="Polar residues" evidence="9">
    <location>
        <begin position="1217"/>
        <end position="1227"/>
    </location>
</feature>
<feature type="compositionally biased region" description="Polar residues" evidence="9">
    <location>
        <begin position="214"/>
        <end position="231"/>
    </location>
</feature>
<evidence type="ECO:0000256" key="4">
    <source>
        <dbReference type="ARBA" id="ARBA00022741"/>
    </source>
</evidence>
<sequence>MVLAAFLTPLHYATPLFLAIPLTFVLLPKSQKTQDELPGIRPITVKRIIPRKSIISTSILLLSILAFSDILILVSDLLTARYRHDNGNQDIPTYLQGSNLAGEVVFVLGQLLIWGITLSAVWWRDKWQGNSLVLLSLLALGLEIPNLVGLVIREIHTHGYDKIFAILSLIPSSARLLILPILFVTLLSPRISYEPADERTGLLADSLADGRMDPSSSSEYGTFDTDSQDQTKSTHDPPTPATAGQDGTTANNNTTTTTITNAAAEAKKIKITKKLGAKKEEKKELSFKEAWPKFKILIPKLWPSTSIKLQFFVAMTGVMIAIDRVLTPLAPISLGFLVRALTERNQIDIWKWLGIYLVLRLLNANGILGTIQQAFWIPVVQYTDKEMQMLCFNHLLDLSLAYHTKRNTGEVIRIIERGSAINELFRTILFNLIPTFADIVIGFSVFIWLFGPVMTGSVLLIMIPYMVFTFYSTKFRKSIRKQYIEKDITQRGIVSDVLNNWESVKYFTAEQREFERFKEAVADVQQVDYKWTMGFQAIYAIQSLMLTLGFAVGAIIISWNIMRGKGDAALFVIFIQYYSSFTSPLNQLSSLYRSISTDITDSEKMLNLLAEKTEIKDEPDAKDLIITDGVIEFDNVSFSYDGKVEALKNVSFKLDKGQSMALVGETGSGKSTILRLIYRFYDVTSGKILIDNQDISKVKQSSLRYAIGIVPQDSVLWNDTIGANIAYGKPNSTDEEIINAAIQGKMHQKIMNFDEGYETVVGERGVRLSGGEKQRVSLARMFLKSPAILVLDEATSALDTETEREIQKSLAALAKGRSSLSIAHRLSTIINSDKIVVMKNGEILESGGYKELVQKNGAFARMWKRQIYTEAELLGDEDVEKVADSLPTADDFRRAHSYTAKQKEKESNDDEDDDDDNNDDDAGQKDNSPLITEESSSTTIDAKAAETPALIDLNDPEENTSKGFTVDSPPPPIVDQPESVSFADAVKSPSNAQTTTVPAPRSEETTQEVDNEAEVKHEEITHTTEPTSAATGPSSILEIHDPMANAVTHDQEQPKGENASTEEPGPETSTTTASEPISETPSVPFPTAPSPKKESPTAPSTSLNSPRQSIERSITIASSPTKSFPTESPKAGSVPFPGSASSNTTSKPVNVKRWSTMSASPSVQSALSSQGDHSGSSSPTKYSETSQTPSSKNEDKSDKRRKRLSSIKGFVRRISDQGLTRSPSTGLAQGLKSPMSEEPPILVTNNNNTHDNSASATSQSVQHQGNNANGIGQQPRERRVSTHGTSEDMKKIKKKNKKHGKH</sequence>
<protein>
    <recommendedName>
        <fullName evidence="15">ABC transporter</fullName>
    </recommendedName>
</protein>
<feature type="compositionally biased region" description="Basic residues" evidence="9">
    <location>
        <begin position="1291"/>
        <end position="1302"/>
    </location>
</feature>
<feature type="compositionally biased region" description="Acidic residues" evidence="9">
    <location>
        <begin position="907"/>
        <end position="921"/>
    </location>
</feature>
<keyword evidence="5" id="KW-0067">ATP-binding</keyword>
<organism evidence="13 14">
    <name type="scientific">Kwoniella dendrophila CBS 6074</name>
    <dbReference type="NCBI Taxonomy" id="1295534"/>
    <lineage>
        <taxon>Eukaryota</taxon>
        <taxon>Fungi</taxon>
        <taxon>Dikarya</taxon>
        <taxon>Basidiomycota</taxon>
        <taxon>Agaricomycotina</taxon>
        <taxon>Tremellomycetes</taxon>
        <taxon>Tremellales</taxon>
        <taxon>Cryptococcaceae</taxon>
        <taxon>Kwoniella</taxon>
    </lineage>
</organism>
<feature type="region of interest" description="Disordered" evidence="9">
    <location>
        <begin position="207"/>
        <end position="255"/>
    </location>
</feature>
<feature type="region of interest" description="Disordered" evidence="9">
    <location>
        <begin position="893"/>
        <end position="1302"/>
    </location>
</feature>
<evidence type="ECO:0000259" key="11">
    <source>
        <dbReference type="PROSITE" id="PS50893"/>
    </source>
</evidence>
<feature type="compositionally biased region" description="Low complexity" evidence="9">
    <location>
        <begin position="1061"/>
        <end position="1082"/>
    </location>
</feature>
<dbReference type="PANTHER" id="PTHR24221:SF648">
    <property type="entry name" value="ABC-TYPE TRANSPORTER ATR1"/>
    <property type="match status" value="1"/>
</dbReference>
<keyword evidence="14" id="KW-1185">Reference proteome</keyword>
<dbReference type="CDD" id="cd18583">
    <property type="entry name" value="ABC_6TM_HMT1"/>
    <property type="match status" value="1"/>
</dbReference>
<dbReference type="Pfam" id="PF00664">
    <property type="entry name" value="ABC_membrane"/>
    <property type="match status" value="1"/>
</dbReference>
<feature type="compositionally biased region" description="Basic and acidic residues" evidence="9">
    <location>
        <begin position="1013"/>
        <end position="1022"/>
    </location>
</feature>
<dbReference type="Pfam" id="PF00005">
    <property type="entry name" value="ABC_tran"/>
    <property type="match status" value="1"/>
</dbReference>
<dbReference type="SUPFAM" id="SSF90123">
    <property type="entry name" value="ABC transporter transmembrane region"/>
    <property type="match status" value="1"/>
</dbReference>
<dbReference type="GeneID" id="91093307"/>
<dbReference type="InterPro" id="IPR003439">
    <property type="entry name" value="ABC_transporter-like_ATP-bd"/>
</dbReference>
<feature type="compositionally biased region" description="Polar residues" evidence="9">
    <location>
        <begin position="925"/>
        <end position="940"/>
    </location>
</feature>
<dbReference type="InterPro" id="IPR039421">
    <property type="entry name" value="Type_1_exporter"/>
</dbReference>
<dbReference type="GO" id="GO:0016887">
    <property type="term" value="F:ATP hydrolysis activity"/>
    <property type="evidence" value="ECO:0007669"/>
    <property type="project" value="InterPro"/>
</dbReference>
<feature type="transmembrane region" description="Helical" evidence="10">
    <location>
        <begin position="428"/>
        <end position="450"/>
    </location>
</feature>
<feature type="compositionally biased region" description="Polar residues" evidence="9">
    <location>
        <begin position="1179"/>
        <end position="1191"/>
    </location>
</feature>
<dbReference type="PANTHER" id="PTHR24221">
    <property type="entry name" value="ATP-BINDING CASSETTE SUB-FAMILY B"/>
    <property type="match status" value="1"/>
</dbReference>
<dbReference type="CDD" id="cd03253">
    <property type="entry name" value="ABCC_ATM1_transporter"/>
    <property type="match status" value="1"/>
</dbReference>
<feature type="compositionally biased region" description="Polar residues" evidence="9">
    <location>
        <begin position="1139"/>
        <end position="1157"/>
    </location>
</feature>
<evidence type="ECO:0000256" key="2">
    <source>
        <dbReference type="ARBA" id="ARBA00022448"/>
    </source>
</evidence>
<dbReference type="InterPro" id="IPR011527">
    <property type="entry name" value="ABC1_TM_dom"/>
</dbReference>
<feature type="compositionally biased region" description="Polar residues" evidence="9">
    <location>
        <begin position="1023"/>
        <end position="1034"/>
    </location>
</feature>
<evidence type="ECO:0000256" key="9">
    <source>
        <dbReference type="SAM" id="MobiDB-lite"/>
    </source>
</evidence>
<keyword evidence="4" id="KW-0547">Nucleotide-binding</keyword>
<name>A0AAX4JS50_9TREE</name>
<feature type="transmembrane region" description="Helical" evidence="10">
    <location>
        <begin position="6"/>
        <end position="27"/>
    </location>
</feature>
<feature type="compositionally biased region" description="Polar residues" evidence="9">
    <location>
        <begin position="1243"/>
        <end position="1272"/>
    </location>
</feature>
<keyword evidence="7 10" id="KW-0472">Membrane</keyword>
<dbReference type="Gene3D" id="1.20.1560.10">
    <property type="entry name" value="ABC transporter type 1, transmembrane domain"/>
    <property type="match status" value="1"/>
</dbReference>
<feature type="compositionally biased region" description="Polar residues" evidence="9">
    <location>
        <begin position="988"/>
        <end position="997"/>
    </location>
</feature>
<dbReference type="PROSITE" id="PS50929">
    <property type="entry name" value="ABC_TM1F"/>
    <property type="match status" value="1"/>
</dbReference>
<feature type="compositionally biased region" description="Low complexity" evidence="9">
    <location>
        <begin position="1158"/>
        <end position="1178"/>
    </location>
</feature>
<feature type="transmembrane region" description="Helical" evidence="10">
    <location>
        <begin position="456"/>
        <end position="473"/>
    </location>
</feature>
<dbReference type="InterPro" id="IPR017871">
    <property type="entry name" value="ABC_transporter-like_CS"/>
</dbReference>
<dbReference type="SUPFAM" id="SSF52540">
    <property type="entry name" value="P-loop containing nucleoside triphosphate hydrolases"/>
    <property type="match status" value="1"/>
</dbReference>
<dbReference type="EMBL" id="CP144100">
    <property type="protein sequence ID" value="WWC87743.1"/>
    <property type="molecule type" value="Genomic_DNA"/>
</dbReference>
<proteinExistence type="inferred from homology"/>
<feature type="domain" description="ABC transmembrane type-1" evidence="12">
    <location>
        <begin position="325"/>
        <end position="597"/>
    </location>
</feature>
<evidence type="ECO:0000313" key="13">
    <source>
        <dbReference type="EMBL" id="WWC87743.1"/>
    </source>
</evidence>
<evidence type="ECO:0008006" key="15">
    <source>
        <dbReference type="Google" id="ProtNLM"/>
    </source>
</evidence>
<dbReference type="SMART" id="SM00382">
    <property type="entry name" value="AAA"/>
    <property type="match status" value="1"/>
</dbReference>
<dbReference type="InterPro" id="IPR027417">
    <property type="entry name" value="P-loop_NTPase"/>
</dbReference>
<keyword evidence="3 10" id="KW-0812">Transmembrane</keyword>
<dbReference type="GO" id="GO:0016020">
    <property type="term" value="C:membrane"/>
    <property type="evidence" value="ECO:0007669"/>
    <property type="project" value="UniProtKB-SubCell"/>
</dbReference>
<dbReference type="PROSITE" id="PS00211">
    <property type="entry name" value="ABC_TRANSPORTER_1"/>
    <property type="match status" value="1"/>
</dbReference>
<feature type="transmembrane region" description="Helical" evidence="10">
    <location>
        <begin position="54"/>
        <end position="74"/>
    </location>
</feature>
<evidence type="ECO:0000256" key="5">
    <source>
        <dbReference type="ARBA" id="ARBA00022840"/>
    </source>
</evidence>
<dbReference type="PROSITE" id="PS50893">
    <property type="entry name" value="ABC_TRANSPORTER_2"/>
    <property type="match status" value="1"/>
</dbReference>
<feature type="transmembrane region" description="Helical" evidence="10">
    <location>
        <begin position="104"/>
        <end position="123"/>
    </location>
</feature>
<evidence type="ECO:0000256" key="3">
    <source>
        <dbReference type="ARBA" id="ARBA00022692"/>
    </source>
</evidence>
<evidence type="ECO:0000256" key="1">
    <source>
        <dbReference type="ARBA" id="ARBA00004141"/>
    </source>
</evidence>
<feature type="compositionally biased region" description="Polar residues" evidence="9">
    <location>
        <begin position="1097"/>
        <end position="1126"/>
    </location>
</feature>
<evidence type="ECO:0000256" key="8">
    <source>
        <dbReference type="ARBA" id="ARBA00024363"/>
    </source>
</evidence>
<keyword evidence="6 10" id="KW-1133">Transmembrane helix</keyword>
<evidence type="ECO:0000313" key="14">
    <source>
        <dbReference type="Proteomes" id="UP001355207"/>
    </source>
</evidence>
<dbReference type="InterPro" id="IPR003593">
    <property type="entry name" value="AAA+_ATPase"/>
</dbReference>
<feature type="transmembrane region" description="Helical" evidence="10">
    <location>
        <begin position="537"/>
        <end position="562"/>
    </location>
</feature>
<feature type="compositionally biased region" description="Basic and acidic residues" evidence="9">
    <location>
        <begin position="1275"/>
        <end position="1290"/>
    </location>
</feature>
<reference evidence="13 14" key="1">
    <citation type="submission" date="2024-01" db="EMBL/GenBank/DDBJ databases">
        <title>Comparative genomics of Cryptococcus and Kwoniella reveals pathogenesis evolution and contrasting modes of karyotype evolution via chromosome fusion or intercentromeric recombination.</title>
        <authorList>
            <person name="Coelho M.A."/>
            <person name="David-Palma M."/>
            <person name="Shea T."/>
            <person name="Bowers K."/>
            <person name="McGinley-Smith S."/>
            <person name="Mohammad A.W."/>
            <person name="Gnirke A."/>
            <person name="Yurkov A.M."/>
            <person name="Nowrousian M."/>
            <person name="Sun S."/>
            <person name="Cuomo C.A."/>
            <person name="Heitman J."/>
        </authorList>
    </citation>
    <scope>NUCLEOTIDE SEQUENCE [LARGE SCALE GENOMIC DNA]</scope>
    <source>
        <strain evidence="13 14">CBS 6074</strain>
    </source>
</reference>
<dbReference type="FunFam" id="3.40.50.300:FF:000287">
    <property type="entry name" value="Multidrug ABC transporter ATP-binding protein"/>
    <property type="match status" value="1"/>
</dbReference>
<feature type="domain" description="ABC transporter" evidence="11">
    <location>
        <begin position="631"/>
        <end position="865"/>
    </location>
</feature>
<dbReference type="RefSeq" id="XP_066074506.1">
    <property type="nucleotide sequence ID" value="XM_066218409.1"/>
</dbReference>
<dbReference type="InterPro" id="IPR036640">
    <property type="entry name" value="ABC1_TM_sf"/>
</dbReference>
<dbReference type="Proteomes" id="UP001355207">
    <property type="component" value="Chromosome 3"/>
</dbReference>
<keyword evidence="2" id="KW-0813">Transport</keyword>
<feature type="transmembrane region" description="Helical" evidence="10">
    <location>
        <begin position="132"/>
        <end position="152"/>
    </location>
</feature>
<dbReference type="GO" id="GO:0005524">
    <property type="term" value="F:ATP binding"/>
    <property type="evidence" value="ECO:0007669"/>
    <property type="project" value="UniProtKB-KW"/>
</dbReference>
<comment type="subcellular location">
    <subcellularLocation>
        <location evidence="1">Membrane</location>
        <topology evidence="1">Multi-pass membrane protein</topology>
    </subcellularLocation>
</comment>
<accession>A0AAX4JS50</accession>
<evidence type="ECO:0000256" key="7">
    <source>
        <dbReference type="ARBA" id="ARBA00023136"/>
    </source>
</evidence>
<dbReference type="Gene3D" id="3.40.50.300">
    <property type="entry name" value="P-loop containing nucleotide triphosphate hydrolases"/>
    <property type="match status" value="1"/>
</dbReference>
<evidence type="ECO:0000256" key="6">
    <source>
        <dbReference type="ARBA" id="ARBA00022989"/>
    </source>
</evidence>
<gene>
    <name evidence="13" type="ORF">L201_002635</name>
</gene>
<evidence type="ECO:0000256" key="10">
    <source>
        <dbReference type="SAM" id="Phobius"/>
    </source>
</evidence>
<comment type="similarity">
    <text evidence="8">Belongs to the ABC transporter superfamily. ABCB family. Heavy Metal importer (TC 3.A.1.210) subfamily.</text>
</comment>